<organism evidence="3 4">
    <name type="scientific">Meloidogyne enterolobii</name>
    <name type="common">Root-knot nematode worm</name>
    <name type="synonym">Meloidogyne mayaguensis</name>
    <dbReference type="NCBI Taxonomy" id="390850"/>
    <lineage>
        <taxon>Eukaryota</taxon>
        <taxon>Metazoa</taxon>
        <taxon>Ecdysozoa</taxon>
        <taxon>Nematoda</taxon>
        <taxon>Chromadorea</taxon>
        <taxon>Rhabditida</taxon>
        <taxon>Tylenchina</taxon>
        <taxon>Tylenchomorpha</taxon>
        <taxon>Tylenchoidea</taxon>
        <taxon>Meloidogynidae</taxon>
        <taxon>Meloidogyninae</taxon>
        <taxon>Meloidogyne</taxon>
    </lineage>
</organism>
<dbReference type="AlphaFoldDB" id="A0A6V7TV81"/>
<evidence type="ECO:0000313" key="3">
    <source>
        <dbReference type="EMBL" id="CAD2134047.1"/>
    </source>
</evidence>
<proteinExistence type="predicted"/>
<keyword evidence="2" id="KW-0732">Signal</keyword>
<accession>A0A6V7TV81</accession>
<feature type="signal peptide" evidence="2">
    <location>
        <begin position="1"/>
        <end position="23"/>
    </location>
</feature>
<name>A0A6V7TV81_MELEN</name>
<feature type="region of interest" description="Disordered" evidence="1">
    <location>
        <begin position="25"/>
        <end position="49"/>
    </location>
</feature>
<comment type="caution">
    <text evidence="3">The sequence shown here is derived from an EMBL/GenBank/DDBJ whole genome shotgun (WGS) entry which is preliminary data.</text>
</comment>
<dbReference type="EMBL" id="CAJEWN010000014">
    <property type="protein sequence ID" value="CAD2134047.1"/>
    <property type="molecule type" value="Genomic_DNA"/>
</dbReference>
<feature type="compositionally biased region" description="Acidic residues" evidence="1">
    <location>
        <begin position="26"/>
        <end position="39"/>
    </location>
</feature>
<evidence type="ECO:0000313" key="4">
    <source>
        <dbReference type="Proteomes" id="UP000580250"/>
    </source>
</evidence>
<sequence>MLRNKLNLFLLNLILYLLYSVTANDSSEEEYNPEGSEDSDLLKGRKKQRNLNEENERMEDLLLMPIHKKKFLIIIWKIILDLNRHIRIISKLIDQKMK</sequence>
<protein>
    <submittedName>
        <fullName evidence="3">Uncharacterized protein</fullName>
    </submittedName>
</protein>
<reference evidence="3 4" key="1">
    <citation type="submission" date="2020-08" db="EMBL/GenBank/DDBJ databases">
        <authorList>
            <person name="Koutsovoulos G."/>
            <person name="Danchin GJ E."/>
        </authorList>
    </citation>
    <scope>NUCLEOTIDE SEQUENCE [LARGE SCALE GENOMIC DNA]</scope>
</reference>
<gene>
    <name evidence="3" type="ORF">MENT_LOCUS4226</name>
</gene>
<evidence type="ECO:0000256" key="1">
    <source>
        <dbReference type="SAM" id="MobiDB-lite"/>
    </source>
</evidence>
<dbReference type="Proteomes" id="UP000580250">
    <property type="component" value="Unassembled WGS sequence"/>
</dbReference>
<evidence type="ECO:0000256" key="2">
    <source>
        <dbReference type="SAM" id="SignalP"/>
    </source>
</evidence>
<feature type="chain" id="PRO_5027586821" evidence="2">
    <location>
        <begin position="24"/>
        <end position="98"/>
    </location>
</feature>